<feature type="domain" description="Glycosyltransferase 2-like" evidence="6">
    <location>
        <begin position="20"/>
        <end position="128"/>
    </location>
</feature>
<comment type="caution">
    <text evidence="7">The sequence shown here is derived from an EMBL/GenBank/DDBJ whole genome shotgun (WGS) entry which is preliminary data.</text>
</comment>
<dbReference type="Proteomes" id="UP000196531">
    <property type="component" value="Unassembled WGS sequence"/>
</dbReference>
<evidence type="ECO:0000256" key="5">
    <source>
        <dbReference type="ARBA" id="ARBA00022842"/>
    </source>
</evidence>
<dbReference type="PANTHER" id="PTHR48090:SF10">
    <property type="entry name" value="GLUCOSYL-3-PHOSPHOGLYCERATE SYNTHASE"/>
    <property type="match status" value="1"/>
</dbReference>
<dbReference type="EMBL" id="MAAO01000015">
    <property type="protein sequence ID" value="OUR93606.1"/>
    <property type="molecule type" value="Genomic_DNA"/>
</dbReference>
<evidence type="ECO:0000256" key="4">
    <source>
        <dbReference type="ARBA" id="ARBA00022679"/>
    </source>
</evidence>
<dbReference type="CDD" id="cd04179">
    <property type="entry name" value="DPM_DPG-synthase_like"/>
    <property type="match status" value="1"/>
</dbReference>
<dbReference type="Gene3D" id="3.90.550.10">
    <property type="entry name" value="Spore Coat Polysaccharide Biosynthesis Protein SpsA, Chain A"/>
    <property type="match status" value="1"/>
</dbReference>
<gene>
    <name evidence="7" type="ORF">A9Q84_19245</name>
</gene>
<dbReference type="GO" id="GO:0016757">
    <property type="term" value="F:glycosyltransferase activity"/>
    <property type="evidence" value="ECO:0007669"/>
    <property type="project" value="UniProtKB-KW"/>
</dbReference>
<dbReference type="InterPro" id="IPR029044">
    <property type="entry name" value="Nucleotide-diphossugar_trans"/>
</dbReference>
<dbReference type="InterPro" id="IPR001173">
    <property type="entry name" value="Glyco_trans_2-like"/>
</dbReference>
<sequence>MIIYNSRERNLKKDIPHTLSITVPALNEEANLGATLEMLIQSSKNWKSVEIIVIDDGSTDKTSEIAYQYASKCDLRVIRHKTPFGRGYSINEGFTESKGDFLICFNGKKDTTQSQVEKILNKVNQAELIISYQDNTADRPLIRRVLSRLYTGIINLFFNKRLKYYNGSILLKQRCFKKLDIKTSSYAYETEMLLNLLECGTSYIEVPVIDIFEDDRSTRSLKIRNILGVVFTFLRMFFEIKILSNKTRQTN</sequence>
<dbReference type="PANTHER" id="PTHR48090">
    <property type="entry name" value="UNDECAPRENYL-PHOSPHATE 4-DEOXY-4-FORMAMIDO-L-ARABINOSE TRANSFERASE-RELATED"/>
    <property type="match status" value="1"/>
</dbReference>
<keyword evidence="3" id="KW-0328">Glycosyltransferase</keyword>
<keyword evidence="4" id="KW-0808">Transferase</keyword>
<reference evidence="8" key="1">
    <citation type="journal article" date="2017" name="Proc. Natl. Acad. Sci. U.S.A.">
        <title>Simulation of Deepwater Horizon oil plume reveals substrate specialization within a complex community of hydrocarbon-degraders.</title>
        <authorList>
            <person name="Hu P."/>
            <person name="Dubinsky E.A."/>
            <person name="Probst A.J."/>
            <person name="Wang J."/>
            <person name="Sieber C.M.K."/>
            <person name="Tom L.M."/>
            <person name="Gardinali P."/>
            <person name="Banfield J.F."/>
            <person name="Atlas R.M."/>
            <person name="Andersen G.L."/>
        </authorList>
    </citation>
    <scope>NUCLEOTIDE SEQUENCE [LARGE SCALE GENOMIC DNA]</scope>
</reference>
<dbReference type="Pfam" id="PF00535">
    <property type="entry name" value="Glycos_transf_2"/>
    <property type="match status" value="1"/>
</dbReference>
<evidence type="ECO:0000313" key="8">
    <source>
        <dbReference type="Proteomes" id="UP000196531"/>
    </source>
</evidence>
<dbReference type="SUPFAM" id="SSF53448">
    <property type="entry name" value="Nucleotide-diphospho-sugar transferases"/>
    <property type="match status" value="1"/>
</dbReference>
<proteinExistence type="inferred from homology"/>
<keyword evidence="5" id="KW-0460">Magnesium</keyword>
<evidence type="ECO:0000256" key="3">
    <source>
        <dbReference type="ARBA" id="ARBA00022676"/>
    </source>
</evidence>
<name>A0A1Y5F2D4_9BACT</name>
<evidence type="ECO:0000313" key="7">
    <source>
        <dbReference type="EMBL" id="OUR93606.1"/>
    </source>
</evidence>
<protein>
    <recommendedName>
        <fullName evidence="6">Glycosyltransferase 2-like domain-containing protein</fullName>
    </recommendedName>
</protein>
<evidence type="ECO:0000259" key="6">
    <source>
        <dbReference type="Pfam" id="PF00535"/>
    </source>
</evidence>
<dbReference type="InterPro" id="IPR050256">
    <property type="entry name" value="Glycosyltransferase_2"/>
</dbReference>
<comment type="cofactor">
    <cofactor evidence="1">
        <name>Mg(2+)</name>
        <dbReference type="ChEBI" id="CHEBI:18420"/>
    </cofactor>
</comment>
<comment type="similarity">
    <text evidence="2">Belongs to the glycosyltransferase 2 family.</text>
</comment>
<dbReference type="AlphaFoldDB" id="A0A1Y5F2D4"/>
<organism evidence="7 8">
    <name type="scientific">Halobacteriovorax marinus</name>
    <dbReference type="NCBI Taxonomy" id="97084"/>
    <lineage>
        <taxon>Bacteria</taxon>
        <taxon>Pseudomonadati</taxon>
        <taxon>Bdellovibrionota</taxon>
        <taxon>Bacteriovoracia</taxon>
        <taxon>Bacteriovoracales</taxon>
        <taxon>Halobacteriovoraceae</taxon>
        <taxon>Halobacteriovorax</taxon>
    </lineage>
</organism>
<evidence type="ECO:0000256" key="1">
    <source>
        <dbReference type="ARBA" id="ARBA00001946"/>
    </source>
</evidence>
<evidence type="ECO:0000256" key="2">
    <source>
        <dbReference type="ARBA" id="ARBA00006739"/>
    </source>
</evidence>
<accession>A0A1Y5F2D4</accession>